<proteinExistence type="predicted"/>
<dbReference type="HOGENOM" id="CLU_3249519_0_0_9"/>
<organism evidence="1 2">
    <name type="scientific">[Clostridium] hylemonae DSM 15053</name>
    <dbReference type="NCBI Taxonomy" id="553973"/>
    <lineage>
        <taxon>Bacteria</taxon>
        <taxon>Bacillati</taxon>
        <taxon>Bacillota</taxon>
        <taxon>Clostridia</taxon>
        <taxon>Lachnospirales</taxon>
        <taxon>Lachnospiraceae</taxon>
    </lineage>
</organism>
<reference evidence="1" key="2">
    <citation type="submission" date="2013-06" db="EMBL/GenBank/DDBJ databases">
        <title>Draft genome sequence of Clostridium hylemonae (DSM 15053).</title>
        <authorList>
            <person name="Sudarsanam P."/>
            <person name="Ley R."/>
            <person name="Guruge J."/>
            <person name="Turnbaugh P.J."/>
            <person name="Mahowald M."/>
            <person name="Liep D."/>
            <person name="Gordon J."/>
        </authorList>
    </citation>
    <scope>NUCLEOTIDE SEQUENCE</scope>
    <source>
        <strain evidence="1">DSM 15053</strain>
    </source>
</reference>
<protein>
    <submittedName>
        <fullName evidence="1">Uncharacterized protein</fullName>
    </submittedName>
</protein>
<accession>C0C3Y9</accession>
<evidence type="ECO:0000313" key="2">
    <source>
        <dbReference type="Proteomes" id="UP000004893"/>
    </source>
</evidence>
<dbReference type="AlphaFoldDB" id="C0C3Y9"/>
<dbReference type="EMBL" id="ABYI02000031">
    <property type="protein sequence ID" value="EEG73147.1"/>
    <property type="molecule type" value="Genomic_DNA"/>
</dbReference>
<dbReference type="Proteomes" id="UP000004893">
    <property type="component" value="Unassembled WGS sequence"/>
</dbReference>
<comment type="caution">
    <text evidence="1">The sequence shown here is derived from an EMBL/GenBank/DDBJ whole genome shotgun (WGS) entry which is preliminary data.</text>
</comment>
<dbReference type="STRING" id="553973.CLOHYLEM_06802"/>
<evidence type="ECO:0000313" key="1">
    <source>
        <dbReference type="EMBL" id="EEG73147.1"/>
    </source>
</evidence>
<reference evidence="1" key="1">
    <citation type="submission" date="2009-02" db="EMBL/GenBank/DDBJ databases">
        <authorList>
            <person name="Fulton L."/>
            <person name="Clifton S."/>
            <person name="Fulton B."/>
            <person name="Xu J."/>
            <person name="Minx P."/>
            <person name="Pepin K.H."/>
            <person name="Johnson M."/>
            <person name="Bhonagiri V."/>
            <person name="Nash W.E."/>
            <person name="Mardis E.R."/>
            <person name="Wilson R.K."/>
        </authorList>
    </citation>
    <scope>NUCLEOTIDE SEQUENCE [LARGE SCALE GENOMIC DNA]</scope>
    <source>
        <strain evidence="1">DSM 15053</strain>
    </source>
</reference>
<sequence>MKYPAFGLGYTRAEYRRQTKVPNFVCKIYLPASATVFSAAVG</sequence>
<gene>
    <name evidence="1" type="ORF">CLOHYLEM_06802</name>
</gene>
<name>C0C3Y9_9FIRM</name>
<keyword evidence="2" id="KW-1185">Reference proteome</keyword>